<keyword evidence="18" id="KW-1185">Reference proteome</keyword>
<dbReference type="PANTHER" id="PTHR30098">
    <property type="entry name" value="LEUCYL/PHENYLALANYL-TRNA--PROTEIN TRANSFERASE"/>
    <property type="match status" value="1"/>
</dbReference>
<dbReference type="HAMAP" id="MF_00688">
    <property type="entry name" value="Leu_Phe_trans"/>
    <property type="match status" value="1"/>
</dbReference>
<proteinExistence type="inferred from homology"/>
<comment type="similarity">
    <text evidence="9 15">Belongs to the L/F-transferase family.</text>
</comment>
<dbReference type="PANTHER" id="PTHR30098:SF2">
    <property type="entry name" value="LEUCYL_PHENYLALANYL-TRNA--PROTEIN TRANSFERASE"/>
    <property type="match status" value="1"/>
</dbReference>
<keyword evidence="2 15" id="KW-0963">Cytoplasm</keyword>
<feature type="region of interest" description="Disordered" evidence="16">
    <location>
        <begin position="1"/>
        <end position="27"/>
    </location>
</feature>
<accession>A0AAW9R302</accession>
<evidence type="ECO:0000256" key="13">
    <source>
        <dbReference type="ARBA" id="ARBA00077165"/>
    </source>
</evidence>
<dbReference type="RefSeq" id="WP_337334290.1">
    <property type="nucleotide sequence ID" value="NZ_JBBDHC010000003.1"/>
</dbReference>
<dbReference type="GO" id="GO:0030163">
    <property type="term" value="P:protein catabolic process"/>
    <property type="evidence" value="ECO:0007669"/>
    <property type="project" value="UniProtKB-UniRule"/>
</dbReference>
<gene>
    <name evidence="15 17" type="primary">aat</name>
    <name evidence="17" type="ORF">WB794_02610</name>
</gene>
<comment type="subcellular location">
    <subcellularLocation>
        <location evidence="1 15">Cytoplasm</location>
    </subcellularLocation>
</comment>
<keyword evidence="4 15" id="KW-0012">Acyltransferase</keyword>
<evidence type="ECO:0000256" key="16">
    <source>
        <dbReference type="SAM" id="MobiDB-lite"/>
    </source>
</evidence>
<dbReference type="InterPro" id="IPR004616">
    <property type="entry name" value="Leu/Phe-tRNA_Trfase"/>
</dbReference>
<evidence type="ECO:0000256" key="12">
    <source>
        <dbReference type="ARBA" id="ARBA00077136"/>
    </source>
</evidence>
<keyword evidence="3 15" id="KW-0808">Transferase</keyword>
<dbReference type="Proteomes" id="UP001364472">
    <property type="component" value="Unassembled WGS sequence"/>
</dbReference>
<evidence type="ECO:0000313" key="17">
    <source>
        <dbReference type="EMBL" id="MEJ1248568.1"/>
    </source>
</evidence>
<dbReference type="SUPFAM" id="SSF55729">
    <property type="entry name" value="Acyl-CoA N-acyltransferases (Nat)"/>
    <property type="match status" value="1"/>
</dbReference>
<evidence type="ECO:0000256" key="9">
    <source>
        <dbReference type="ARBA" id="ARBA00061535"/>
    </source>
</evidence>
<evidence type="ECO:0000256" key="5">
    <source>
        <dbReference type="ARBA" id="ARBA00050607"/>
    </source>
</evidence>
<comment type="catalytic activity">
    <reaction evidence="5 15">
        <text>L-phenylalanyl-tRNA(Phe) + an N-terminal L-alpha-aminoacyl-[protein] = an N-terminal L-phenylalanyl-L-alpha-aminoacyl-[protein] + tRNA(Phe)</text>
        <dbReference type="Rhea" id="RHEA:43632"/>
        <dbReference type="Rhea" id="RHEA-COMP:9668"/>
        <dbReference type="Rhea" id="RHEA-COMP:9699"/>
        <dbReference type="Rhea" id="RHEA-COMP:10636"/>
        <dbReference type="Rhea" id="RHEA-COMP:10637"/>
        <dbReference type="ChEBI" id="CHEBI:78442"/>
        <dbReference type="ChEBI" id="CHEBI:78531"/>
        <dbReference type="ChEBI" id="CHEBI:78597"/>
        <dbReference type="ChEBI" id="CHEBI:83561"/>
        <dbReference type="EC" id="2.3.2.6"/>
    </reaction>
</comment>
<name>A0AAW9R302_9GAMM</name>
<dbReference type="GO" id="GO:0005737">
    <property type="term" value="C:cytoplasm"/>
    <property type="evidence" value="ECO:0007669"/>
    <property type="project" value="UniProtKB-SubCell"/>
</dbReference>
<evidence type="ECO:0000256" key="3">
    <source>
        <dbReference type="ARBA" id="ARBA00022679"/>
    </source>
</evidence>
<dbReference type="EC" id="2.3.2.6" evidence="10 15"/>
<comment type="catalytic activity">
    <reaction evidence="7 15">
        <text>N-terminal L-lysyl-[protein] + L-leucyl-tRNA(Leu) = N-terminal L-leucyl-L-lysyl-[protein] + tRNA(Leu) + H(+)</text>
        <dbReference type="Rhea" id="RHEA:12340"/>
        <dbReference type="Rhea" id="RHEA-COMP:9613"/>
        <dbReference type="Rhea" id="RHEA-COMP:9622"/>
        <dbReference type="Rhea" id="RHEA-COMP:12670"/>
        <dbReference type="Rhea" id="RHEA-COMP:12671"/>
        <dbReference type="ChEBI" id="CHEBI:15378"/>
        <dbReference type="ChEBI" id="CHEBI:65249"/>
        <dbReference type="ChEBI" id="CHEBI:78442"/>
        <dbReference type="ChEBI" id="CHEBI:78494"/>
        <dbReference type="ChEBI" id="CHEBI:133043"/>
        <dbReference type="EC" id="2.3.2.6"/>
    </reaction>
</comment>
<comment type="catalytic activity">
    <reaction evidence="6 15">
        <text>N-terminal L-arginyl-[protein] + L-leucyl-tRNA(Leu) = N-terminal L-leucyl-L-arginyl-[protein] + tRNA(Leu) + H(+)</text>
        <dbReference type="Rhea" id="RHEA:50416"/>
        <dbReference type="Rhea" id="RHEA-COMP:9613"/>
        <dbReference type="Rhea" id="RHEA-COMP:9622"/>
        <dbReference type="Rhea" id="RHEA-COMP:12672"/>
        <dbReference type="Rhea" id="RHEA-COMP:12673"/>
        <dbReference type="ChEBI" id="CHEBI:15378"/>
        <dbReference type="ChEBI" id="CHEBI:64719"/>
        <dbReference type="ChEBI" id="CHEBI:78442"/>
        <dbReference type="ChEBI" id="CHEBI:78494"/>
        <dbReference type="ChEBI" id="CHEBI:133044"/>
        <dbReference type="EC" id="2.3.2.6"/>
    </reaction>
</comment>
<evidence type="ECO:0000256" key="15">
    <source>
        <dbReference type="HAMAP-Rule" id="MF_00688"/>
    </source>
</evidence>
<dbReference type="NCBIfam" id="TIGR00667">
    <property type="entry name" value="aat"/>
    <property type="match status" value="1"/>
</dbReference>
<evidence type="ECO:0000256" key="14">
    <source>
        <dbReference type="ARBA" id="ARBA00083640"/>
    </source>
</evidence>
<protein>
    <recommendedName>
        <fullName evidence="11 15">Leucyl/phenylalanyl-tRNA--protein transferase</fullName>
        <ecNumber evidence="10 15">2.3.2.6</ecNumber>
    </recommendedName>
    <alternativeName>
        <fullName evidence="12 15">L/F-transferase</fullName>
    </alternativeName>
    <alternativeName>
        <fullName evidence="13 15">Leucyltransferase</fullName>
    </alternativeName>
    <alternativeName>
        <fullName evidence="14 15">Phenyalanyltransferase</fullName>
    </alternativeName>
</protein>
<evidence type="ECO:0000256" key="10">
    <source>
        <dbReference type="ARBA" id="ARBA00066767"/>
    </source>
</evidence>
<dbReference type="GO" id="GO:0008914">
    <property type="term" value="F:leucyl-tRNA--protein transferase activity"/>
    <property type="evidence" value="ECO:0007669"/>
    <property type="project" value="UniProtKB-UniRule"/>
</dbReference>
<comment type="caution">
    <text evidence="17">The sequence shown here is derived from an EMBL/GenBank/DDBJ whole genome shotgun (WGS) entry which is preliminary data.</text>
</comment>
<dbReference type="Gene3D" id="3.40.630.70">
    <property type="entry name" value="Leucyl/phenylalanyl-tRNA-protein transferase, C-terminal domain"/>
    <property type="match status" value="1"/>
</dbReference>
<evidence type="ECO:0000256" key="2">
    <source>
        <dbReference type="ARBA" id="ARBA00022490"/>
    </source>
</evidence>
<comment type="function">
    <text evidence="8 15">Functions in the N-end rule pathway of protein degradation where it conjugates Leu, Phe and, less efficiently, Met from aminoacyl-tRNAs to the N-termini of proteins containing an N-terminal arginine or lysine.</text>
</comment>
<sequence length="240" mass="26940">MHLPRLDPDPTTPFPPPESARRQPDGLLAWGGDLSPTRLMRAYRSGIFPWYSQGDPILWWSPDPRTVFDTADLHLSRRFRRSLRHSDWTIHADRDFAGVVEACASTPRRGQDGTWILPEMARAYVELHRLGHAHSVEVYAGERLVGGIYGVDAGPVFCGESMFSRQSGASRLALAALCRLLAERGVRWLDAQMHTPHLAALGARQIRRSEYLSCLADREPSSSSTDWPEHCRNRVAADFG</sequence>
<evidence type="ECO:0000256" key="6">
    <source>
        <dbReference type="ARBA" id="ARBA00050652"/>
    </source>
</evidence>
<evidence type="ECO:0000256" key="11">
    <source>
        <dbReference type="ARBA" id="ARBA00074372"/>
    </source>
</evidence>
<dbReference type="InterPro" id="IPR016181">
    <property type="entry name" value="Acyl_CoA_acyltransferase"/>
</dbReference>
<dbReference type="InterPro" id="IPR042203">
    <property type="entry name" value="Leu/Phe-tRNA_Trfase_C"/>
</dbReference>
<dbReference type="InterPro" id="IPR042221">
    <property type="entry name" value="Leu/Phe-tRNA_Trfase_N"/>
</dbReference>
<organism evidence="17 18">
    <name type="scientific">Denitratimonas tolerans</name>
    <dbReference type="NCBI Taxonomy" id="1338420"/>
    <lineage>
        <taxon>Bacteria</taxon>
        <taxon>Pseudomonadati</taxon>
        <taxon>Pseudomonadota</taxon>
        <taxon>Gammaproteobacteria</taxon>
        <taxon>Lysobacterales</taxon>
        <taxon>Lysobacteraceae</taxon>
        <taxon>Denitratimonas</taxon>
    </lineage>
</organism>
<evidence type="ECO:0000256" key="1">
    <source>
        <dbReference type="ARBA" id="ARBA00004496"/>
    </source>
</evidence>
<evidence type="ECO:0000256" key="8">
    <source>
        <dbReference type="ARBA" id="ARBA00054043"/>
    </source>
</evidence>
<evidence type="ECO:0000313" key="18">
    <source>
        <dbReference type="Proteomes" id="UP001364472"/>
    </source>
</evidence>
<dbReference type="Gene3D" id="3.30.70.3550">
    <property type="entry name" value="Leucyl/phenylalanyl-tRNA-protein transferase, N-terminal domain"/>
    <property type="match status" value="1"/>
</dbReference>
<evidence type="ECO:0000256" key="4">
    <source>
        <dbReference type="ARBA" id="ARBA00023315"/>
    </source>
</evidence>
<dbReference type="EMBL" id="JBBDHC010000003">
    <property type="protein sequence ID" value="MEJ1248568.1"/>
    <property type="molecule type" value="Genomic_DNA"/>
</dbReference>
<evidence type="ECO:0000256" key="7">
    <source>
        <dbReference type="ARBA" id="ARBA00051538"/>
    </source>
</evidence>
<dbReference type="Pfam" id="PF03588">
    <property type="entry name" value="Leu_Phe_trans"/>
    <property type="match status" value="1"/>
</dbReference>
<reference evidence="17 18" key="1">
    <citation type="journal article" date="2016" name="Antonie Van Leeuwenhoek">
        <title>Denitratimonas tolerans gen. nov., sp. nov., a denitrifying bacterium isolated from a bioreactor for tannery wastewater treatment.</title>
        <authorList>
            <person name="Han S.I."/>
            <person name="Kim J.O."/>
            <person name="Lee Y.R."/>
            <person name="Ekpeghere K.I."/>
            <person name="Koh S.C."/>
            <person name="Whang K.S."/>
        </authorList>
    </citation>
    <scope>NUCLEOTIDE SEQUENCE [LARGE SCALE GENOMIC DNA]</scope>
    <source>
        <strain evidence="17 18">KACC 17565</strain>
    </source>
</reference>
<dbReference type="AlphaFoldDB" id="A0AAW9R302"/>
<dbReference type="FunFam" id="3.30.70.3550:FF:000001">
    <property type="entry name" value="Leucyl/phenylalanyl-tRNA--protein transferase"/>
    <property type="match status" value="1"/>
</dbReference>